<feature type="region of interest" description="Disordered" evidence="1">
    <location>
        <begin position="123"/>
        <end position="142"/>
    </location>
</feature>
<dbReference type="AlphaFoldDB" id="O22479"/>
<evidence type="ECO:0000313" key="3">
    <source>
        <dbReference type="EMBL" id="AAB81945.1"/>
    </source>
</evidence>
<dbReference type="EMBL" id="AF017277">
    <property type="protein sequence ID" value="AAB81945.1"/>
    <property type="molecule type" value="Genomic_DNA"/>
</dbReference>
<evidence type="ECO:0000256" key="2">
    <source>
        <dbReference type="SAM" id="SignalP"/>
    </source>
</evidence>
<dbReference type="Gene3D" id="3.40.33.10">
    <property type="entry name" value="CAP"/>
    <property type="match status" value="1"/>
</dbReference>
<accession>O22479</accession>
<gene>
    <name evidence="3" type="primary">SaPRI</name>
</gene>
<proteinExistence type="predicted"/>
<protein>
    <submittedName>
        <fullName evidence="3">Pathogenesis related protein I</fullName>
    </submittedName>
</protein>
<organism evidence="3">
    <name type="scientific">Santalum album</name>
    <name type="common">Indian sandalwood</name>
    <dbReference type="NCBI Taxonomy" id="35974"/>
    <lineage>
        <taxon>Eukaryota</taxon>
        <taxon>Viridiplantae</taxon>
        <taxon>Streptophyta</taxon>
        <taxon>Embryophyta</taxon>
        <taxon>Tracheophyta</taxon>
        <taxon>Spermatophyta</taxon>
        <taxon>Magnoliopsida</taxon>
        <taxon>eudicotyledons</taxon>
        <taxon>Gunneridae</taxon>
        <taxon>Pentapetalae</taxon>
        <taxon>Santalales</taxon>
        <taxon>Santalaceae</taxon>
        <taxon>Santalum</taxon>
    </lineage>
</organism>
<feature type="signal peptide" evidence="2">
    <location>
        <begin position="1"/>
        <end position="25"/>
    </location>
</feature>
<name>O22479_SANAL</name>
<reference evidence="3" key="1">
    <citation type="submission" date="1997-08" db="EMBL/GenBank/DDBJ databases">
        <authorList>
            <person name="Bhattacharya A."/>
            <person name="Lakshmi Sita G."/>
        </authorList>
    </citation>
    <scope>NUCLEOTIDE SEQUENCE</scope>
</reference>
<feature type="chain" id="PRO_5004157818" evidence="2">
    <location>
        <begin position="26"/>
        <end position="142"/>
    </location>
</feature>
<dbReference type="SUPFAM" id="SSF55797">
    <property type="entry name" value="PR-1-like"/>
    <property type="match status" value="1"/>
</dbReference>
<sequence length="142" mass="15307">MGGFSLASAFLLSLWITGTIVSSRAQNSAQDYSTVPNVRAVGVEITPWDEQRLAASARQRASDLKTRCRLVHSHSPYGENLAITSGHFTTFLAFLPMWVVEKFNYAATLCVCHQAALRGCARKSNGGTKQASSNGPTGVVPY</sequence>
<feature type="compositionally biased region" description="Polar residues" evidence="1">
    <location>
        <begin position="125"/>
        <end position="136"/>
    </location>
</feature>
<keyword evidence="2" id="KW-0732">Signal</keyword>
<dbReference type="InterPro" id="IPR035940">
    <property type="entry name" value="CAP_sf"/>
</dbReference>
<evidence type="ECO:0000256" key="1">
    <source>
        <dbReference type="SAM" id="MobiDB-lite"/>
    </source>
</evidence>